<evidence type="ECO:0000313" key="3">
    <source>
        <dbReference type="EMBL" id="RJX42697.1"/>
    </source>
</evidence>
<protein>
    <submittedName>
        <fullName evidence="3">ArsR family transcriptional regulator</fullName>
    </submittedName>
</protein>
<comment type="caution">
    <text evidence="3">The sequence shown here is derived from an EMBL/GenBank/DDBJ whole genome shotgun (WGS) entry which is preliminary data.</text>
</comment>
<dbReference type="InterPro" id="IPR011991">
    <property type="entry name" value="ArsR-like_HTH"/>
</dbReference>
<feature type="compositionally biased region" description="Polar residues" evidence="1">
    <location>
        <begin position="11"/>
        <end position="24"/>
    </location>
</feature>
<dbReference type="Proteomes" id="UP000276588">
    <property type="component" value="Unassembled WGS sequence"/>
</dbReference>
<dbReference type="GO" id="GO:0003700">
    <property type="term" value="F:DNA-binding transcription factor activity"/>
    <property type="evidence" value="ECO:0007669"/>
    <property type="project" value="InterPro"/>
</dbReference>
<dbReference type="CDD" id="cd00090">
    <property type="entry name" value="HTH_ARSR"/>
    <property type="match status" value="1"/>
</dbReference>
<dbReference type="Gene3D" id="1.10.10.10">
    <property type="entry name" value="Winged helix-like DNA-binding domain superfamily/Winged helix DNA-binding domain"/>
    <property type="match status" value="1"/>
</dbReference>
<dbReference type="SUPFAM" id="SSF46785">
    <property type="entry name" value="Winged helix' DNA-binding domain"/>
    <property type="match status" value="1"/>
</dbReference>
<evidence type="ECO:0000256" key="1">
    <source>
        <dbReference type="SAM" id="MobiDB-lite"/>
    </source>
</evidence>
<dbReference type="Pfam" id="PF12840">
    <property type="entry name" value="HTH_20"/>
    <property type="match status" value="1"/>
</dbReference>
<feature type="region of interest" description="Disordered" evidence="1">
    <location>
        <begin position="1"/>
        <end position="31"/>
    </location>
</feature>
<proteinExistence type="predicted"/>
<evidence type="ECO:0000313" key="4">
    <source>
        <dbReference type="Proteomes" id="UP000276588"/>
    </source>
</evidence>
<keyword evidence="4" id="KW-1185">Reference proteome</keyword>
<dbReference type="InterPro" id="IPR001845">
    <property type="entry name" value="HTH_ArsR_DNA-bd_dom"/>
</dbReference>
<gene>
    <name evidence="3" type="ORF">DM826_08350</name>
</gene>
<dbReference type="InterPro" id="IPR036388">
    <property type="entry name" value="WH-like_DNA-bd_sf"/>
</dbReference>
<dbReference type="InterPro" id="IPR036390">
    <property type="entry name" value="WH_DNA-bd_sf"/>
</dbReference>
<feature type="domain" description="HTH arsR-type" evidence="2">
    <location>
        <begin position="35"/>
        <end position="107"/>
    </location>
</feature>
<reference evidence="3 4" key="1">
    <citation type="submission" date="2018-06" db="EMBL/GenBank/DDBJ databases">
        <title>Halonotius sp. F13-13 a new haloarchaeeon isolated from a solar saltern from Isla Cristina, Huelva, Spain.</title>
        <authorList>
            <person name="Duran-Viseras A."/>
            <person name="Sanchez-Porro C."/>
            <person name="Ventosa A."/>
        </authorList>
    </citation>
    <scope>NUCLEOTIDE SEQUENCE [LARGE SCALE GENOMIC DNA]</scope>
    <source>
        <strain evidence="3 4">F13-13</strain>
    </source>
</reference>
<organism evidence="3 4">
    <name type="scientific">Halonotius aquaticus</name>
    <dbReference type="NCBI Taxonomy" id="2216978"/>
    <lineage>
        <taxon>Archaea</taxon>
        <taxon>Methanobacteriati</taxon>
        <taxon>Methanobacteriota</taxon>
        <taxon>Stenosarchaea group</taxon>
        <taxon>Halobacteria</taxon>
        <taxon>Halobacteriales</taxon>
        <taxon>Haloferacaceae</taxon>
        <taxon>Halonotius</taxon>
    </lineage>
</organism>
<sequence length="140" mass="15117">MPRAFDDIPTMVTSPPTLSPSQESPSDDRLVDPEQLLTLLGDEYTRAIIDALGTESLPAREIASRTEISRPTVYRRLDRLETAGVVEPTMTVDPDGHHRQAFEVVIDGLELSLGDTAAQPATTTTDIASPITLSVLSDST</sequence>
<accession>A0A3A6QA06</accession>
<name>A0A3A6QA06_9EURY</name>
<dbReference type="EMBL" id="QKNY01000013">
    <property type="protein sequence ID" value="RJX42697.1"/>
    <property type="molecule type" value="Genomic_DNA"/>
</dbReference>
<evidence type="ECO:0000259" key="2">
    <source>
        <dbReference type="SMART" id="SM00418"/>
    </source>
</evidence>
<dbReference type="AlphaFoldDB" id="A0A3A6QA06"/>
<dbReference type="SMART" id="SM00418">
    <property type="entry name" value="HTH_ARSR"/>
    <property type="match status" value="1"/>
</dbReference>